<proteinExistence type="predicted"/>
<accession>A0A644XXD6</accession>
<organism evidence="1">
    <name type="scientific">bioreactor metagenome</name>
    <dbReference type="NCBI Taxonomy" id="1076179"/>
    <lineage>
        <taxon>unclassified sequences</taxon>
        <taxon>metagenomes</taxon>
        <taxon>ecological metagenomes</taxon>
    </lineage>
</organism>
<reference evidence="1" key="1">
    <citation type="submission" date="2019-08" db="EMBL/GenBank/DDBJ databases">
        <authorList>
            <person name="Kucharzyk K."/>
            <person name="Murdoch R.W."/>
            <person name="Higgins S."/>
            <person name="Loffler F."/>
        </authorList>
    </citation>
    <scope>NUCLEOTIDE SEQUENCE</scope>
</reference>
<dbReference type="AlphaFoldDB" id="A0A644XXD6"/>
<comment type="caution">
    <text evidence="1">The sequence shown here is derived from an EMBL/GenBank/DDBJ whole genome shotgun (WGS) entry which is preliminary data.</text>
</comment>
<evidence type="ECO:0000313" key="1">
    <source>
        <dbReference type="EMBL" id="MPM20922.1"/>
    </source>
</evidence>
<dbReference type="EMBL" id="VSSQ01003483">
    <property type="protein sequence ID" value="MPM20922.1"/>
    <property type="molecule type" value="Genomic_DNA"/>
</dbReference>
<sequence>MKIKEIIRTLFLLCVVLVGMIQFSGCAKKTEMTAESSVSRSTKVNLLYDYIIPSFIYSPGFDYKKITQLVSAKYAGIYSYGDNQEDEPNGNLSVYPLTDTSVIFYLFKSIGPPSYNLGSIEGVITIKKNIGKFKALREVFDCELTFLFSSGTIIVKTDENICECGFGHSVYADGTYFRKNSNIPEFYVDAHNDTIYFKNLPQSSKYHKRKININ</sequence>
<gene>
    <name evidence="1" type="ORF">SDC9_67360</name>
</gene>
<name>A0A644XXD6_9ZZZZ</name>
<protein>
    <submittedName>
        <fullName evidence="1">Uncharacterized protein</fullName>
    </submittedName>
</protein>